<reference evidence="2" key="1">
    <citation type="submission" date="2021-03" db="EMBL/GenBank/DDBJ databases">
        <authorList>
            <person name="Tagirdzhanova G."/>
        </authorList>
    </citation>
    <scope>NUCLEOTIDE SEQUENCE</scope>
</reference>
<gene>
    <name evidence="2" type="ORF">HETSPECPRED_005262</name>
</gene>
<evidence type="ECO:0000313" key="3">
    <source>
        <dbReference type="Proteomes" id="UP000664521"/>
    </source>
</evidence>
<organism evidence="2 3">
    <name type="scientific">Heterodermia speciosa</name>
    <dbReference type="NCBI Taxonomy" id="116794"/>
    <lineage>
        <taxon>Eukaryota</taxon>
        <taxon>Fungi</taxon>
        <taxon>Dikarya</taxon>
        <taxon>Ascomycota</taxon>
        <taxon>Pezizomycotina</taxon>
        <taxon>Lecanoromycetes</taxon>
        <taxon>OSLEUM clade</taxon>
        <taxon>Lecanoromycetidae</taxon>
        <taxon>Caliciales</taxon>
        <taxon>Physciaceae</taxon>
        <taxon>Heterodermia</taxon>
    </lineage>
</organism>
<evidence type="ECO:0000256" key="1">
    <source>
        <dbReference type="SAM" id="MobiDB-lite"/>
    </source>
</evidence>
<proteinExistence type="predicted"/>
<dbReference type="AlphaFoldDB" id="A0A8H3FGN6"/>
<sequence>MAAACNTPYKLTFGQHKRKTLEEAGPRYCAWLVRDEVYDGKPDLKAALIAANHLRPNSDQFTPPATPTPATPSSRKRRAQSDGEMEVSPSIRRKVTISREAQRNGTMLNYDGSAYILDFGMHAGANLQHVPRDYVDWLIDKGIPDKRPDLKSALLEQGFLRAQQDTPPSSQERPQETSGWTPPNIRETGDTRFFSRHYTIPTWISDADADRYFALKEPVLSSRGVVPVTEADIKREAEFSELVSVTKDRKRWLYQVYKCAEKFGSVPAGRGTADQALKDFLDKNRRSEEEIWESMGPGI</sequence>
<comment type="caution">
    <text evidence="2">The sequence shown here is derived from an EMBL/GenBank/DDBJ whole genome shotgun (WGS) entry which is preliminary data.</text>
</comment>
<dbReference type="PANTHER" id="PTHR40613:SF1">
    <property type="entry name" value="CYTOPLASMIC PROTEIN"/>
    <property type="match status" value="1"/>
</dbReference>
<dbReference type="EMBL" id="CAJPDS010000032">
    <property type="protein sequence ID" value="CAF9923174.1"/>
    <property type="molecule type" value="Genomic_DNA"/>
</dbReference>
<feature type="region of interest" description="Disordered" evidence="1">
    <location>
        <begin position="55"/>
        <end position="90"/>
    </location>
</feature>
<feature type="region of interest" description="Disordered" evidence="1">
    <location>
        <begin position="161"/>
        <end position="186"/>
    </location>
</feature>
<dbReference type="PANTHER" id="PTHR40613">
    <property type="match status" value="1"/>
</dbReference>
<evidence type="ECO:0000313" key="2">
    <source>
        <dbReference type="EMBL" id="CAF9923174.1"/>
    </source>
</evidence>
<keyword evidence="3" id="KW-1185">Reference proteome</keyword>
<name>A0A8H3FGN6_9LECA</name>
<protein>
    <submittedName>
        <fullName evidence="2">Uncharacterized protein</fullName>
    </submittedName>
</protein>
<dbReference type="OrthoDB" id="5427130at2759"/>
<accession>A0A8H3FGN6</accession>
<dbReference type="Proteomes" id="UP000664521">
    <property type="component" value="Unassembled WGS sequence"/>
</dbReference>
<feature type="compositionally biased region" description="Polar residues" evidence="1">
    <location>
        <begin position="163"/>
        <end position="181"/>
    </location>
</feature>